<dbReference type="Pfam" id="PF14765">
    <property type="entry name" value="PS-DH"/>
    <property type="match status" value="1"/>
</dbReference>
<keyword evidence="4" id="KW-0521">NADP</keyword>
<evidence type="ECO:0000313" key="13">
    <source>
        <dbReference type="Proteomes" id="UP001165685"/>
    </source>
</evidence>
<dbReference type="Gene3D" id="3.40.366.10">
    <property type="entry name" value="Malonyl-Coenzyme A Acyl Carrier Protein, domain 2"/>
    <property type="match status" value="1"/>
</dbReference>
<dbReference type="Pfam" id="PF21089">
    <property type="entry name" value="PKS_DH_N"/>
    <property type="match status" value="1"/>
</dbReference>
<dbReference type="Pfam" id="PF00107">
    <property type="entry name" value="ADH_zinc_N"/>
    <property type="match status" value="1"/>
</dbReference>
<dbReference type="InterPro" id="IPR049551">
    <property type="entry name" value="PKS_DH_C"/>
</dbReference>
<dbReference type="SUPFAM" id="SSF51735">
    <property type="entry name" value="NAD(P)-binding Rossmann-fold domains"/>
    <property type="match status" value="3"/>
</dbReference>
<protein>
    <submittedName>
        <fullName evidence="12">SDR family NAD(P)-dependent oxidoreductase</fullName>
    </submittedName>
</protein>
<dbReference type="InterPro" id="IPR020843">
    <property type="entry name" value="ER"/>
</dbReference>
<dbReference type="InterPro" id="IPR001227">
    <property type="entry name" value="Ac_transferase_dom_sf"/>
</dbReference>
<dbReference type="InterPro" id="IPR042104">
    <property type="entry name" value="PKS_dehydratase_sf"/>
</dbReference>
<dbReference type="InterPro" id="IPR036736">
    <property type="entry name" value="ACP-like_sf"/>
</dbReference>
<evidence type="ECO:0000256" key="3">
    <source>
        <dbReference type="ARBA" id="ARBA00022679"/>
    </source>
</evidence>
<dbReference type="InterPro" id="IPR006162">
    <property type="entry name" value="Ppantetheine_attach_site"/>
</dbReference>
<dbReference type="Pfam" id="PF08242">
    <property type="entry name" value="Methyltransf_12"/>
    <property type="match status" value="1"/>
</dbReference>
<dbReference type="Pfam" id="PF00550">
    <property type="entry name" value="PP-binding"/>
    <property type="match status" value="1"/>
</dbReference>
<dbReference type="PROSITE" id="PS00606">
    <property type="entry name" value="KS3_1"/>
    <property type="match status" value="1"/>
</dbReference>
<evidence type="ECO:0000313" key="12">
    <source>
        <dbReference type="EMBL" id="MDA2804025.1"/>
    </source>
</evidence>
<keyword evidence="3" id="KW-0808">Transferase</keyword>
<dbReference type="InterPro" id="IPR016035">
    <property type="entry name" value="Acyl_Trfase/lysoPLipase"/>
</dbReference>
<dbReference type="InterPro" id="IPR020806">
    <property type="entry name" value="PKS_PP-bd"/>
</dbReference>
<evidence type="ECO:0000256" key="1">
    <source>
        <dbReference type="ARBA" id="ARBA00022450"/>
    </source>
</evidence>
<dbReference type="Pfam" id="PF08240">
    <property type="entry name" value="ADH_N"/>
    <property type="match status" value="1"/>
</dbReference>
<dbReference type="InterPro" id="IPR009081">
    <property type="entry name" value="PP-bd_ACP"/>
</dbReference>
<dbReference type="Gene3D" id="3.40.50.150">
    <property type="entry name" value="Vaccinia Virus protein VP39"/>
    <property type="match status" value="1"/>
</dbReference>
<feature type="active site" description="Proton donor; for dehydratase activity" evidence="7">
    <location>
        <position position="1076"/>
    </location>
</feature>
<dbReference type="InterPro" id="IPR014043">
    <property type="entry name" value="Acyl_transferase_dom"/>
</dbReference>
<feature type="domain" description="Ketosynthase family 3 (KS3)" evidence="10">
    <location>
        <begin position="8"/>
        <end position="431"/>
    </location>
</feature>
<evidence type="ECO:0000256" key="8">
    <source>
        <dbReference type="SAM" id="MobiDB-lite"/>
    </source>
</evidence>
<evidence type="ECO:0000259" key="9">
    <source>
        <dbReference type="PROSITE" id="PS50075"/>
    </source>
</evidence>
<evidence type="ECO:0000256" key="7">
    <source>
        <dbReference type="PROSITE-ProRule" id="PRU01363"/>
    </source>
</evidence>
<evidence type="ECO:0000259" key="11">
    <source>
        <dbReference type="PROSITE" id="PS52019"/>
    </source>
</evidence>
<dbReference type="SMART" id="SM00827">
    <property type="entry name" value="PKS_AT"/>
    <property type="match status" value="1"/>
</dbReference>
<dbReference type="InterPro" id="IPR049900">
    <property type="entry name" value="PKS_mFAS_DH"/>
</dbReference>
<dbReference type="SUPFAM" id="SSF52151">
    <property type="entry name" value="FabD/lysophospholipase-like"/>
    <property type="match status" value="1"/>
</dbReference>
<evidence type="ECO:0000256" key="2">
    <source>
        <dbReference type="ARBA" id="ARBA00022553"/>
    </source>
</evidence>
<dbReference type="Pfam" id="PF00109">
    <property type="entry name" value="ketoacyl-synt"/>
    <property type="match status" value="1"/>
</dbReference>
<dbReference type="CDD" id="cd05195">
    <property type="entry name" value="enoyl_red"/>
    <property type="match status" value="1"/>
</dbReference>
<feature type="domain" description="PKS/mFAS DH" evidence="11">
    <location>
        <begin position="886"/>
        <end position="1159"/>
    </location>
</feature>
<dbReference type="InterPro" id="IPR013154">
    <property type="entry name" value="ADH-like_N"/>
</dbReference>
<feature type="region of interest" description="N-terminal hotdog fold" evidence="7">
    <location>
        <begin position="886"/>
        <end position="1005"/>
    </location>
</feature>
<dbReference type="InterPro" id="IPR016039">
    <property type="entry name" value="Thiolase-like"/>
</dbReference>
<dbReference type="PROSITE" id="PS52004">
    <property type="entry name" value="KS3_2"/>
    <property type="match status" value="1"/>
</dbReference>
<dbReference type="SUPFAM" id="SSF53335">
    <property type="entry name" value="S-adenosyl-L-methionine-dependent methyltransferases"/>
    <property type="match status" value="1"/>
</dbReference>
<dbReference type="Gene3D" id="3.10.129.110">
    <property type="entry name" value="Polyketide synthase dehydratase"/>
    <property type="match status" value="1"/>
</dbReference>
<keyword evidence="2" id="KW-0597">Phosphoprotein</keyword>
<dbReference type="Pfam" id="PF08659">
    <property type="entry name" value="KR"/>
    <property type="match status" value="1"/>
</dbReference>
<dbReference type="PROSITE" id="PS50075">
    <property type="entry name" value="CARRIER"/>
    <property type="match status" value="1"/>
</dbReference>
<gene>
    <name evidence="12" type="ORF">O4U47_05840</name>
</gene>
<reference evidence="12" key="1">
    <citation type="submission" date="2023-01" db="EMBL/GenBank/DDBJ databases">
        <title>Draft genome sequence of Nocardiopsis sp. LSu2-4 isolated from halophytes.</title>
        <authorList>
            <person name="Duangmal K."/>
            <person name="Chantavorakit T."/>
        </authorList>
    </citation>
    <scope>NUCLEOTIDE SEQUENCE</scope>
    <source>
        <strain evidence="12">LSu2-4</strain>
    </source>
</reference>
<dbReference type="InterPro" id="IPR049552">
    <property type="entry name" value="PKS_DH_N"/>
</dbReference>
<dbReference type="PANTHER" id="PTHR43775:SF37">
    <property type="entry name" value="SI:DKEY-61P9.11"/>
    <property type="match status" value="1"/>
</dbReference>
<feature type="region of interest" description="Disordered" evidence="8">
    <location>
        <begin position="2475"/>
        <end position="2513"/>
    </location>
</feature>
<dbReference type="Gene3D" id="3.30.70.3290">
    <property type="match status" value="1"/>
</dbReference>
<name>A0ABT4TH41_9ACTN</name>
<dbReference type="SUPFAM" id="SSF53901">
    <property type="entry name" value="Thiolase-like"/>
    <property type="match status" value="1"/>
</dbReference>
<dbReference type="InterPro" id="IPR036291">
    <property type="entry name" value="NAD(P)-bd_dom_sf"/>
</dbReference>
<dbReference type="InterPro" id="IPR020807">
    <property type="entry name" value="PKS_DH"/>
</dbReference>
<dbReference type="InterPro" id="IPR050091">
    <property type="entry name" value="PKS_NRPS_Biosynth_Enz"/>
</dbReference>
<keyword evidence="1" id="KW-0596">Phosphopantetheine</keyword>
<accession>A0ABT4TH41</accession>
<keyword evidence="6" id="KW-0012">Acyltransferase</keyword>
<dbReference type="InterPro" id="IPR014030">
    <property type="entry name" value="Ketoacyl_synth_N"/>
</dbReference>
<dbReference type="InterPro" id="IPR020841">
    <property type="entry name" value="PKS_Beta-ketoAc_synthase_dom"/>
</dbReference>
<dbReference type="Gene3D" id="3.40.50.720">
    <property type="entry name" value="NAD(P)-binding Rossmann-like Domain"/>
    <property type="match status" value="3"/>
</dbReference>
<dbReference type="CDD" id="cd00833">
    <property type="entry name" value="PKS"/>
    <property type="match status" value="1"/>
</dbReference>
<dbReference type="InterPro" id="IPR013968">
    <property type="entry name" value="PKS_KR"/>
</dbReference>
<dbReference type="Gene3D" id="3.90.180.10">
    <property type="entry name" value="Medium-chain alcohol dehydrogenases, catalytic domain"/>
    <property type="match status" value="1"/>
</dbReference>
<dbReference type="InterPro" id="IPR057326">
    <property type="entry name" value="KR_dom"/>
</dbReference>
<evidence type="ECO:0000256" key="5">
    <source>
        <dbReference type="ARBA" id="ARBA00023268"/>
    </source>
</evidence>
<organism evidence="12 13">
    <name type="scientific">Nocardiopsis suaedae</name>
    <dbReference type="NCBI Taxonomy" id="3018444"/>
    <lineage>
        <taxon>Bacteria</taxon>
        <taxon>Bacillati</taxon>
        <taxon>Actinomycetota</taxon>
        <taxon>Actinomycetes</taxon>
        <taxon>Streptosporangiales</taxon>
        <taxon>Nocardiopsidaceae</taxon>
        <taxon>Nocardiopsis</taxon>
    </lineage>
</organism>
<evidence type="ECO:0000259" key="10">
    <source>
        <dbReference type="PROSITE" id="PS52004"/>
    </source>
</evidence>
<dbReference type="RefSeq" id="WP_270676511.1">
    <property type="nucleotide sequence ID" value="NZ_JAQFWP010000007.1"/>
</dbReference>
<dbReference type="EMBL" id="JAQFWP010000007">
    <property type="protein sequence ID" value="MDA2804025.1"/>
    <property type="molecule type" value="Genomic_DNA"/>
</dbReference>
<dbReference type="InterPro" id="IPR032821">
    <property type="entry name" value="PKS_assoc"/>
</dbReference>
<dbReference type="PANTHER" id="PTHR43775">
    <property type="entry name" value="FATTY ACID SYNTHASE"/>
    <property type="match status" value="1"/>
</dbReference>
<proteinExistence type="predicted"/>
<sequence length="2513" mass="262508">MSVTGYAEQAVAVVGAGCRLPGGIDGLDALWQALEGGRDLVGRVPEDRFDTARFVDESAPRPGKSYTAAGAFLDDVASFDADFFGISPREAAPMDPQHRLLLEMTAEALDDAAIAPSRLAGTGTGVFVGISDSSYGALQMSSNQRIGPYTAPGGAHSIAANRVSHAFDLRGPSMAVDTACSSSLIALERACRQVAAEGGTALAGGVNLLLSPHVFVAFSQASMLSPAGRCATFSANADGFVRAEGGGMVVLKRLEDARADGDRVHAVLVGWGANSDGRTAGLALPSPEAQEELLRSVYDRSGTDPARLVYMEAHGTGTPVGDPSECTAIGRALARSRPRPLPIGSVKSNLGHLEPASGMAGLFKAMLVLRHRRIPESLHASPLNPDIDFPALGLAPAVAPLDVSAPEDGPALAGVNSFGFGGANAHVVVAEPPAAPAPVHEGAADSAAPLPVVVSARTPEALAEAAGRTAERLESADPAEFYDIAYTSAVRRGAHPLRVAVRAEDPRRAARLLRAADTAGASPAADDGRVAFVFCGNGAQWAGMGADLLHHDPVFTEAVHGADAALAPHLDWSVAKEMALPPEQWRLERTEVAQPLLFAVQVGLDRMLRAQGVRPSAAVGHSVGEVAAAWTCGALTLDQAARVVAARGLAQAPTAGTGRMAAAALSPEQAEEALAGHPGLEIAGINSAGDGARLADLGAELERRGVFFRMLDLDYAFHSSAMDAARDPLLAALEGLAPSAPEIPLASTVTGGLVEGAATGAEHWWRGVRDPVLFGPAAERLRDAGIGVFVEVGPHPVLRSYLRRTLNGGRSPRAVRATLERGAPGPHAMEAAVDGILAAGADMDRRALFPRAGRVADLPAYPWQRERHWQGERDQWAAVPAGPVEHPLLGQRLPAAAPSWEGPVEPAMAPWIGDHRLGGTVVFPGAGYIEIALAAGERALGGPVEADGWEFTRALPIDWSRAGEVRVQTSLSLRDGTVDITSTDRPGADPRPHARGRVRRLVGRAPEPLDLEAARRRCPASSGPEEVYERFTAIGLNYGPAFRPLTGTRIGPGEVLASYSAASPLDRLVLPPVILDACLQAGLPMAEGLLEHDALFLPVKMASVRVWRAPEAQGWVHVLDRTRSAEEPCWDMLVTDSEGRVCAEIQGARLRRLSGHGPRRLNVQRTVLEAAPLPDAPRGAGVPAHAALPSPAQALARAEDRLREVREDWPRWGHPRFVEDVKTCLSHAVARWLTELVPGAADGGAAPADLEAAGIRGHFRRFLDLCLPTAESRGVLSRTEEGRLRAHTSPERFDAAFRTLFDEHPAYTPAAMLALRHSAELAPMARGETDPLELFADAGGGELLRQFFATSPPFLFCYRLAQALLGGILDGLPRDRPLRVLEIGAGTAGLTGALLPLLPADRTLYTVTDASPYFFAAAQKQLAEYDGVEYRVLDLNADPAEQGFTPGGYDLVVAANALHTAEDMAAALPRVASLLAPDGRLLAVEQHDAVAPALGFAVLESFWEAADTGLRPDGAFLSRGQWAPLLREAGFTGIVQVGDDEGPDAEAFSVILAARGADAPAAAPPPGAPAPGGVHVVVAEDTDELPTAESLAGMCPEGRAAAAPGDEEGWRALLGADAAEATVTVLLSAPSGAGGGDGGWAPDPVGSADRRGALLRGLVAALPESGADRDLVLVTRPSGVHPAPERCEEPADAAVWGMARTLSNERPDLSVTRISLERGPDAAADARRLAAELAERSAEDEVVLTRNGRFVPRVVEDAPTVPADEAGPVALALHDIGLGYRLEWTRSGGSAVPSALAPGMVAIDVRAAALNYRDVMRASGLLPAELVEGTHTEHGLGLECAGVVSAVGPGVRSVAPGDRVMAIAPHSLASQALTFEHALCPVPEGVSFAEAATMSVVYGTVDHALGEVARLGEGETVLVHGGAGGVGLAALRYARMCGAEVIATAGSGAKRSLLRRLGVRHVLDSRSLDFAYRVRELTGGRGVDVVLNSLAGEALQRSLEVLAPFGRFVELGKRDFVENSPLPMRPLGDNTAFFGVDLTGLVNDTGRCRRMFERVARRIHAGDYRPLPHTAYPAARVREAFTLLQHSRHVGKVVVTLDPLDPLGDVRDGGGAPAAPRPDGTYLVTGGLEGLGAATARRLARRGAHRLALVSRRGASAPGAEALVEELAGLGAQATAYAADCSDAAAMRAVLEGIEADGSELRGVVHAAMCLDDDEFGELGGGRFATALVPKIGGAQVLDDLTRGRDLDLFCVYSSEASLFGSIRQASYNAANAYLEALVRARRARGEAGTAVQWGQISDTGYVARHGLSLVLSRFGLDPITSDEAFGALERHGGHDVFGVARLNMGELRLSMPKVTLSPRMSSLAGAASGDAASLQQQILDRLAGLSPAQAHRALSDHLAKLLGGVMQVDPDRLDHHRRLDEYGMDSLMATELLATFNHEYGLEIPPLELLRSGGTIADLSQLILLRLGLAAKGPEAGASPEETGDAVTADAPEGRAGTTGAADGSGAVAPVA</sequence>
<dbReference type="InterPro" id="IPR011032">
    <property type="entry name" value="GroES-like_sf"/>
</dbReference>
<dbReference type="Pfam" id="PF16197">
    <property type="entry name" value="KAsynt_C_assoc"/>
    <property type="match status" value="1"/>
</dbReference>
<comment type="caution">
    <text evidence="12">The sequence shown here is derived from an EMBL/GenBank/DDBJ whole genome shotgun (WGS) entry which is preliminary data.</text>
</comment>
<dbReference type="InterPro" id="IPR013149">
    <property type="entry name" value="ADH-like_C"/>
</dbReference>
<dbReference type="PROSITE" id="PS00012">
    <property type="entry name" value="PHOSPHOPANTETHEINE"/>
    <property type="match status" value="1"/>
</dbReference>
<keyword evidence="13" id="KW-1185">Reference proteome</keyword>
<evidence type="ECO:0000256" key="4">
    <source>
        <dbReference type="ARBA" id="ARBA00022857"/>
    </source>
</evidence>
<dbReference type="SMART" id="SM00825">
    <property type="entry name" value="PKS_KS"/>
    <property type="match status" value="1"/>
</dbReference>
<evidence type="ECO:0000256" key="6">
    <source>
        <dbReference type="ARBA" id="ARBA00023315"/>
    </source>
</evidence>
<feature type="region of interest" description="C-terminal hotdog fold" evidence="7">
    <location>
        <begin position="1019"/>
        <end position="1159"/>
    </location>
</feature>
<dbReference type="Pfam" id="PF02801">
    <property type="entry name" value="Ketoacyl-synt_C"/>
    <property type="match status" value="1"/>
</dbReference>
<dbReference type="InterPro" id="IPR014031">
    <property type="entry name" value="Ketoacyl_synth_C"/>
</dbReference>
<dbReference type="CDD" id="cd02440">
    <property type="entry name" value="AdoMet_MTases"/>
    <property type="match status" value="1"/>
</dbReference>
<dbReference type="InterPro" id="IPR018201">
    <property type="entry name" value="Ketoacyl_synth_AS"/>
</dbReference>
<feature type="compositionally biased region" description="Low complexity" evidence="8">
    <location>
        <begin position="2495"/>
        <end position="2513"/>
    </location>
</feature>
<dbReference type="SMART" id="SM00822">
    <property type="entry name" value="PKS_KR"/>
    <property type="match status" value="1"/>
</dbReference>
<feature type="domain" description="Carrier" evidence="9">
    <location>
        <begin position="2393"/>
        <end position="2468"/>
    </location>
</feature>
<dbReference type="SMART" id="SM00823">
    <property type="entry name" value="PKS_PP"/>
    <property type="match status" value="1"/>
</dbReference>
<feature type="active site" description="Proton acceptor; for dehydratase activity" evidence="7">
    <location>
        <position position="915"/>
    </location>
</feature>
<dbReference type="SUPFAM" id="SSF47336">
    <property type="entry name" value="ACP-like"/>
    <property type="match status" value="1"/>
</dbReference>
<dbReference type="Gene3D" id="1.10.1200.10">
    <property type="entry name" value="ACP-like"/>
    <property type="match status" value="1"/>
</dbReference>
<dbReference type="SUPFAM" id="SSF50129">
    <property type="entry name" value="GroES-like"/>
    <property type="match status" value="1"/>
</dbReference>
<dbReference type="PROSITE" id="PS52019">
    <property type="entry name" value="PKS_MFAS_DH"/>
    <property type="match status" value="1"/>
</dbReference>
<dbReference type="SMART" id="SM00829">
    <property type="entry name" value="PKS_ER"/>
    <property type="match status" value="1"/>
</dbReference>
<keyword evidence="5" id="KW-0511">Multifunctional enzyme</keyword>
<dbReference type="Gene3D" id="3.40.47.10">
    <property type="match status" value="1"/>
</dbReference>
<dbReference type="InterPro" id="IPR013217">
    <property type="entry name" value="Methyltransf_12"/>
</dbReference>
<dbReference type="Proteomes" id="UP001165685">
    <property type="component" value="Unassembled WGS sequence"/>
</dbReference>
<dbReference type="SMART" id="SM00826">
    <property type="entry name" value="PKS_DH"/>
    <property type="match status" value="1"/>
</dbReference>
<dbReference type="InterPro" id="IPR029063">
    <property type="entry name" value="SAM-dependent_MTases_sf"/>
</dbReference>
<dbReference type="Pfam" id="PF00698">
    <property type="entry name" value="Acyl_transf_1"/>
    <property type="match status" value="1"/>
</dbReference>